<evidence type="ECO:0000256" key="5">
    <source>
        <dbReference type="ARBA" id="ARBA00022750"/>
    </source>
</evidence>
<comment type="pathway">
    <text evidence="9">Protein modification; lipoprotein biosynthesis (signal peptide cleavage).</text>
</comment>
<sequence length="209" mass="21702">MHGVRRADPEGAPRGDPVGVGARRAQGRGLRPPVNRAAAGSARWIRALGIAAVVVALDQATKHWALGALSDDRTIDLVGSLRFNLAFNTGASFSMGSGMGPVFAVIVVVVVIALLRFIRTVPGRLNLFAAGIIVGGALGNLVDRIFRDGSGFLGGAVVDFIDLQWWPIFNVADIGVVGGALLLLVGTWRLGESSPREADADSSSGPEAV</sequence>
<feature type="compositionally biased region" description="Basic and acidic residues" evidence="12">
    <location>
        <begin position="1"/>
        <end position="13"/>
    </location>
</feature>
<dbReference type="PANTHER" id="PTHR33695:SF1">
    <property type="entry name" value="LIPOPROTEIN SIGNAL PEPTIDASE"/>
    <property type="match status" value="1"/>
</dbReference>
<feature type="transmembrane region" description="Helical" evidence="9">
    <location>
        <begin position="166"/>
        <end position="186"/>
    </location>
</feature>
<evidence type="ECO:0000256" key="9">
    <source>
        <dbReference type="HAMAP-Rule" id="MF_00161"/>
    </source>
</evidence>
<evidence type="ECO:0000256" key="12">
    <source>
        <dbReference type="SAM" id="MobiDB-lite"/>
    </source>
</evidence>
<evidence type="ECO:0000313" key="14">
    <source>
        <dbReference type="Proteomes" id="UP000334019"/>
    </source>
</evidence>
<gene>
    <name evidence="9 13" type="primary">lspA</name>
    <name evidence="13" type="ORF">GH723_10765</name>
</gene>
<evidence type="ECO:0000256" key="4">
    <source>
        <dbReference type="ARBA" id="ARBA00022692"/>
    </source>
</evidence>
<dbReference type="AlphaFoldDB" id="A0A5Q2RQ22"/>
<feature type="region of interest" description="Disordered" evidence="12">
    <location>
        <begin position="1"/>
        <end position="32"/>
    </location>
</feature>
<evidence type="ECO:0000256" key="7">
    <source>
        <dbReference type="ARBA" id="ARBA00022989"/>
    </source>
</evidence>
<comment type="similarity">
    <text evidence="1 9 11">Belongs to the peptidase A8 family.</text>
</comment>
<dbReference type="KEGG" id="atq:GH723_10765"/>
<evidence type="ECO:0000256" key="8">
    <source>
        <dbReference type="ARBA" id="ARBA00023136"/>
    </source>
</evidence>
<protein>
    <recommendedName>
        <fullName evidence="9">Lipoprotein signal peptidase</fullName>
        <ecNumber evidence="9">3.4.23.36</ecNumber>
    </recommendedName>
    <alternativeName>
        <fullName evidence="9">Prolipoprotein signal peptidase</fullName>
    </alternativeName>
    <alternativeName>
        <fullName evidence="9">Signal peptidase II</fullName>
        <shortName evidence="9">SPase II</shortName>
    </alternativeName>
</protein>
<comment type="caution">
    <text evidence="9">Lacks conserved residue(s) required for the propagation of feature annotation.</text>
</comment>
<keyword evidence="5 9" id="KW-0064">Aspartyl protease</keyword>
<comment type="function">
    <text evidence="9 10">This protein specifically catalyzes the removal of signal peptides from prolipoproteins.</text>
</comment>
<feature type="transmembrane region" description="Helical" evidence="9">
    <location>
        <begin position="125"/>
        <end position="146"/>
    </location>
</feature>
<evidence type="ECO:0000256" key="10">
    <source>
        <dbReference type="RuleBase" id="RU000594"/>
    </source>
</evidence>
<evidence type="ECO:0000256" key="2">
    <source>
        <dbReference type="ARBA" id="ARBA00022475"/>
    </source>
</evidence>
<evidence type="ECO:0000256" key="11">
    <source>
        <dbReference type="RuleBase" id="RU004181"/>
    </source>
</evidence>
<comment type="subcellular location">
    <subcellularLocation>
        <location evidence="9">Cell membrane</location>
        <topology evidence="9">Multi-pass membrane protein</topology>
    </subcellularLocation>
</comment>
<name>A0A5Q2RQ22_9ACTN</name>
<organism evidence="13 14">
    <name type="scientific">Actinomarinicola tropica</name>
    <dbReference type="NCBI Taxonomy" id="2789776"/>
    <lineage>
        <taxon>Bacteria</taxon>
        <taxon>Bacillati</taxon>
        <taxon>Actinomycetota</taxon>
        <taxon>Acidimicrobiia</taxon>
        <taxon>Acidimicrobiales</taxon>
        <taxon>Iamiaceae</taxon>
        <taxon>Actinomarinicola</taxon>
    </lineage>
</organism>
<reference evidence="13 14" key="1">
    <citation type="submission" date="2019-11" db="EMBL/GenBank/DDBJ databases">
        <authorList>
            <person name="He Y."/>
        </authorList>
    </citation>
    <scope>NUCLEOTIDE SEQUENCE [LARGE SCALE GENOMIC DNA]</scope>
    <source>
        <strain evidence="13 14">SCSIO 58843</strain>
    </source>
</reference>
<dbReference type="GO" id="GO:0006508">
    <property type="term" value="P:proteolysis"/>
    <property type="evidence" value="ECO:0007669"/>
    <property type="project" value="UniProtKB-KW"/>
</dbReference>
<keyword evidence="8 9" id="KW-0472">Membrane</keyword>
<dbReference type="HAMAP" id="MF_00161">
    <property type="entry name" value="LspA"/>
    <property type="match status" value="1"/>
</dbReference>
<dbReference type="PROSITE" id="PS00855">
    <property type="entry name" value="SPASE_II"/>
    <property type="match status" value="1"/>
</dbReference>
<keyword evidence="2 9" id="KW-1003">Cell membrane</keyword>
<dbReference type="Pfam" id="PF01252">
    <property type="entry name" value="Peptidase_A8"/>
    <property type="match status" value="1"/>
</dbReference>
<dbReference type="EC" id="3.4.23.36" evidence="9"/>
<comment type="catalytic activity">
    <reaction evidence="9 10">
        <text>Release of signal peptides from bacterial membrane prolipoproteins. Hydrolyzes -Xaa-Yaa-Zaa-|-(S,diacylglyceryl)Cys-, in which Xaa is hydrophobic (preferably Leu), and Yaa (Ala or Ser) and Zaa (Gly or Ala) have small, neutral side chains.</text>
        <dbReference type="EC" id="3.4.23.36"/>
    </reaction>
</comment>
<dbReference type="InterPro" id="IPR001872">
    <property type="entry name" value="Peptidase_A8"/>
</dbReference>
<dbReference type="PRINTS" id="PR00781">
    <property type="entry name" value="LIPOSIGPTASE"/>
</dbReference>
<evidence type="ECO:0000256" key="3">
    <source>
        <dbReference type="ARBA" id="ARBA00022670"/>
    </source>
</evidence>
<feature type="active site" evidence="9">
    <location>
        <position position="159"/>
    </location>
</feature>
<evidence type="ECO:0000256" key="6">
    <source>
        <dbReference type="ARBA" id="ARBA00022801"/>
    </source>
</evidence>
<dbReference type="GO" id="GO:0005886">
    <property type="term" value="C:plasma membrane"/>
    <property type="evidence" value="ECO:0007669"/>
    <property type="project" value="UniProtKB-SubCell"/>
</dbReference>
<dbReference type="Proteomes" id="UP000334019">
    <property type="component" value="Chromosome"/>
</dbReference>
<keyword evidence="14" id="KW-1185">Reference proteome</keyword>
<keyword evidence="3 9" id="KW-0645">Protease</keyword>
<keyword evidence="6 9" id="KW-0378">Hydrolase</keyword>
<proteinExistence type="inferred from homology"/>
<dbReference type="GO" id="GO:0004190">
    <property type="term" value="F:aspartic-type endopeptidase activity"/>
    <property type="evidence" value="ECO:0007669"/>
    <property type="project" value="UniProtKB-UniRule"/>
</dbReference>
<keyword evidence="4 9" id="KW-0812">Transmembrane</keyword>
<evidence type="ECO:0000313" key="13">
    <source>
        <dbReference type="EMBL" id="QGG97082.1"/>
    </source>
</evidence>
<accession>A0A5Q2RQ22</accession>
<keyword evidence="7 9" id="KW-1133">Transmembrane helix</keyword>
<dbReference type="EMBL" id="CP045851">
    <property type="protein sequence ID" value="QGG97082.1"/>
    <property type="molecule type" value="Genomic_DNA"/>
</dbReference>
<dbReference type="PANTHER" id="PTHR33695">
    <property type="entry name" value="LIPOPROTEIN SIGNAL PEPTIDASE"/>
    <property type="match status" value="1"/>
</dbReference>
<feature type="compositionally biased region" description="Low complexity" evidence="12">
    <location>
        <begin position="19"/>
        <end position="31"/>
    </location>
</feature>
<dbReference type="NCBIfam" id="TIGR00077">
    <property type="entry name" value="lspA"/>
    <property type="match status" value="1"/>
</dbReference>
<dbReference type="UniPathway" id="UPA00665"/>
<feature type="transmembrane region" description="Helical" evidence="9">
    <location>
        <begin position="98"/>
        <end position="118"/>
    </location>
</feature>
<feature type="active site" evidence="9">
    <location>
        <position position="173"/>
    </location>
</feature>
<evidence type="ECO:0000256" key="1">
    <source>
        <dbReference type="ARBA" id="ARBA00006139"/>
    </source>
</evidence>